<evidence type="ECO:0000256" key="12">
    <source>
        <dbReference type="ARBA" id="ARBA00048697"/>
    </source>
</evidence>
<dbReference type="InterPro" id="IPR007197">
    <property type="entry name" value="rSAM"/>
</dbReference>
<keyword evidence="11 14" id="KW-0456">Lyase</keyword>
<keyword evidence="10" id="KW-0501">Molybdenum cofactor biosynthesis</keyword>
<evidence type="ECO:0000313" key="15">
    <source>
        <dbReference type="Proteomes" id="UP000886814"/>
    </source>
</evidence>
<dbReference type="SUPFAM" id="SSF102114">
    <property type="entry name" value="Radical SAM enzymes"/>
    <property type="match status" value="1"/>
</dbReference>
<reference evidence="14" key="2">
    <citation type="submission" date="2021-04" db="EMBL/GenBank/DDBJ databases">
        <authorList>
            <person name="Gilroy R."/>
        </authorList>
    </citation>
    <scope>NUCLEOTIDE SEQUENCE</scope>
    <source>
        <strain evidence="14">CHK195-9823</strain>
    </source>
</reference>
<dbReference type="CDD" id="cd21117">
    <property type="entry name" value="Twitch_MoaA"/>
    <property type="match status" value="1"/>
</dbReference>
<dbReference type="SFLD" id="SFLDS00029">
    <property type="entry name" value="Radical_SAM"/>
    <property type="match status" value="1"/>
</dbReference>
<dbReference type="PROSITE" id="PS01305">
    <property type="entry name" value="MOAA_NIFB_PQQE"/>
    <property type="match status" value="1"/>
</dbReference>
<dbReference type="AlphaFoldDB" id="A0A9D1TG20"/>
<dbReference type="EC" id="4.1.99.22" evidence="2"/>
<protein>
    <recommendedName>
        <fullName evidence="2">GTP 3',8-cyclase</fullName>
        <ecNumber evidence="2">4.1.99.22</ecNumber>
    </recommendedName>
</protein>
<evidence type="ECO:0000256" key="9">
    <source>
        <dbReference type="ARBA" id="ARBA00023134"/>
    </source>
</evidence>
<keyword evidence="6" id="KW-0547">Nucleotide-binding</keyword>
<comment type="catalytic activity">
    <reaction evidence="12">
        <text>GTP + AH2 + S-adenosyl-L-methionine = (8S)-3',8-cyclo-7,8-dihydroguanosine 5'-triphosphate + 5'-deoxyadenosine + L-methionine + A + H(+)</text>
        <dbReference type="Rhea" id="RHEA:49576"/>
        <dbReference type="ChEBI" id="CHEBI:13193"/>
        <dbReference type="ChEBI" id="CHEBI:15378"/>
        <dbReference type="ChEBI" id="CHEBI:17319"/>
        <dbReference type="ChEBI" id="CHEBI:17499"/>
        <dbReference type="ChEBI" id="CHEBI:37565"/>
        <dbReference type="ChEBI" id="CHEBI:57844"/>
        <dbReference type="ChEBI" id="CHEBI:59789"/>
        <dbReference type="ChEBI" id="CHEBI:131766"/>
        <dbReference type="EC" id="4.1.99.22"/>
    </reaction>
</comment>
<dbReference type="InterPro" id="IPR000385">
    <property type="entry name" value="MoaA_NifB_PqqE_Fe-S-bd_CS"/>
</dbReference>
<organism evidence="14 15">
    <name type="scientific">Candidatus Blautia stercorigallinarum</name>
    <dbReference type="NCBI Taxonomy" id="2838501"/>
    <lineage>
        <taxon>Bacteria</taxon>
        <taxon>Bacillati</taxon>
        <taxon>Bacillota</taxon>
        <taxon>Clostridia</taxon>
        <taxon>Lachnospirales</taxon>
        <taxon>Lachnospiraceae</taxon>
        <taxon>Blautia</taxon>
    </lineage>
</organism>
<evidence type="ECO:0000313" key="14">
    <source>
        <dbReference type="EMBL" id="HIV39763.1"/>
    </source>
</evidence>
<evidence type="ECO:0000256" key="4">
    <source>
        <dbReference type="ARBA" id="ARBA00022691"/>
    </source>
</evidence>
<dbReference type="InterPro" id="IPR040064">
    <property type="entry name" value="MoaA-like"/>
</dbReference>
<keyword evidence="3" id="KW-0004">4Fe-4S</keyword>
<evidence type="ECO:0000256" key="11">
    <source>
        <dbReference type="ARBA" id="ARBA00023239"/>
    </source>
</evidence>
<dbReference type="SFLD" id="SFLDG01067">
    <property type="entry name" value="SPASM/twitch_domain_containing"/>
    <property type="match status" value="1"/>
</dbReference>
<sequence>MIDRFGRKIDYVRISVTDRCNLRCCYCMPEEGVPMVDHEDILRYGEIVKLAEIFASLGIEKIKLTGGEPLVRKDLWQLTKKLKEIPGIRQVTLTTNGILLKEQMRELAQAGIDGVNISLDTLREEEYYQISRRRELKRAWEGFQEALKYPEVTVKINCVPMGQDTESLLEIGALAKDYPVHVRFIEMMPIGLGKEWKGKTEKEIKELLENRFGRCRPFQGVLGNGPGHYISFEGFQGKIGFISAVSHKFCSSCNRIRLTSQGYLKSCLQYDIGEDLREPLRRGEPEEKIKALIVKAIEKKPEGHMFGLANKENQEQKIMSQIGG</sequence>
<evidence type="ECO:0000256" key="6">
    <source>
        <dbReference type="ARBA" id="ARBA00022741"/>
    </source>
</evidence>
<dbReference type="Proteomes" id="UP000886814">
    <property type="component" value="Unassembled WGS sequence"/>
</dbReference>
<dbReference type="InterPro" id="IPR058240">
    <property type="entry name" value="rSAM_sf"/>
</dbReference>
<dbReference type="InterPro" id="IPR010505">
    <property type="entry name" value="MoaA_twitch"/>
</dbReference>
<dbReference type="GO" id="GO:0005525">
    <property type="term" value="F:GTP binding"/>
    <property type="evidence" value="ECO:0007669"/>
    <property type="project" value="UniProtKB-KW"/>
</dbReference>
<feature type="domain" description="Radical SAM core" evidence="13">
    <location>
        <begin position="4"/>
        <end position="226"/>
    </location>
</feature>
<evidence type="ECO:0000256" key="1">
    <source>
        <dbReference type="ARBA" id="ARBA00001966"/>
    </source>
</evidence>
<dbReference type="GO" id="GO:0061799">
    <property type="term" value="F:cyclic pyranopterin monophosphate synthase activity"/>
    <property type="evidence" value="ECO:0007669"/>
    <property type="project" value="TreeGrafter"/>
</dbReference>
<dbReference type="Gene3D" id="3.20.20.70">
    <property type="entry name" value="Aldolase class I"/>
    <property type="match status" value="1"/>
</dbReference>
<comment type="cofactor">
    <cofactor evidence="1">
        <name>[4Fe-4S] cluster</name>
        <dbReference type="ChEBI" id="CHEBI:49883"/>
    </cofactor>
</comment>
<dbReference type="SFLD" id="SFLDG01383">
    <property type="entry name" value="cyclic_pyranopterin_phosphate"/>
    <property type="match status" value="1"/>
</dbReference>
<keyword evidence="5" id="KW-0479">Metal-binding</keyword>
<keyword evidence="8" id="KW-0411">Iron-sulfur</keyword>
<reference evidence="14" key="1">
    <citation type="journal article" date="2021" name="PeerJ">
        <title>Extensive microbial diversity within the chicken gut microbiome revealed by metagenomics and culture.</title>
        <authorList>
            <person name="Gilroy R."/>
            <person name="Ravi A."/>
            <person name="Getino M."/>
            <person name="Pursley I."/>
            <person name="Horton D.L."/>
            <person name="Alikhan N.F."/>
            <person name="Baker D."/>
            <person name="Gharbi K."/>
            <person name="Hall N."/>
            <person name="Watson M."/>
            <person name="Adriaenssens E.M."/>
            <person name="Foster-Nyarko E."/>
            <person name="Jarju S."/>
            <person name="Secka A."/>
            <person name="Antonio M."/>
            <person name="Oren A."/>
            <person name="Chaudhuri R.R."/>
            <person name="La Ragione R."/>
            <person name="Hildebrand F."/>
            <person name="Pallen M.J."/>
        </authorList>
    </citation>
    <scope>NUCLEOTIDE SEQUENCE</scope>
    <source>
        <strain evidence="14">CHK195-9823</strain>
    </source>
</reference>
<comment type="caution">
    <text evidence="14">The sequence shown here is derived from an EMBL/GenBank/DDBJ whole genome shotgun (WGS) entry which is preliminary data.</text>
</comment>
<dbReference type="PANTHER" id="PTHR22960">
    <property type="entry name" value="MOLYBDOPTERIN COFACTOR SYNTHESIS PROTEIN A"/>
    <property type="match status" value="1"/>
</dbReference>
<dbReference type="NCBIfam" id="TIGR02666">
    <property type="entry name" value="moaA"/>
    <property type="match status" value="1"/>
</dbReference>
<dbReference type="SMART" id="SM00729">
    <property type="entry name" value="Elp3"/>
    <property type="match status" value="1"/>
</dbReference>
<name>A0A9D1TG20_9FIRM</name>
<proteinExistence type="predicted"/>
<accession>A0A9D1TG20</accession>
<evidence type="ECO:0000256" key="10">
    <source>
        <dbReference type="ARBA" id="ARBA00023150"/>
    </source>
</evidence>
<dbReference type="GO" id="GO:0006777">
    <property type="term" value="P:Mo-molybdopterin cofactor biosynthetic process"/>
    <property type="evidence" value="ECO:0007669"/>
    <property type="project" value="UniProtKB-KW"/>
</dbReference>
<evidence type="ECO:0000256" key="8">
    <source>
        <dbReference type="ARBA" id="ARBA00023014"/>
    </source>
</evidence>
<dbReference type="InterPro" id="IPR013785">
    <property type="entry name" value="Aldolase_TIM"/>
</dbReference>
<keyword evidence="4" id="KW-0949">S-adenosyl-L-methionine</keyword>
<evidence type="ECO:0000256" key="5">
    <source>
        <dbReference type="ARBA" id="ARBA00022723"/>
    </source>
</evidence>
<dbReference type="EMBL" id="DXIQ01000086">
    <property type="protein sequence ID" value="HIV39763.1"/>
    <property type="molecule type" value="Genomic_DNA"/>
</dbReference>
<evidence type="ECO:0000259" key="13">
    <source>
        <dbReference type="PROSITE" id="PS51918"/>
    </source>
</evidence>
<evidence type="ECO:0000256" key="7">
    <source>
        <dbReference type="ARBA" id="ARBA00023004"/>
    </source>
</evidence>
<dbReference type="PANTHER" id="PTHR22960:SF0">
    <property type="entry name" value="MOLYBDENUM COFACTOR BIOSYNTHESIS PROTEIN 1"/>
    <property type="match status" value="1"/>
</dbReference>
<dbReference type="InterPro" id="IPR013483">
    <property type="entry name" value="MoaA"/>
</dbReference>
<dbReference type="InterPro" id="IPR006638">
    <property type="entry name" value="Elp3/MiaA/NifB-like_rSAM"/>
</dbReference>
<evidence type="ECO:0000256" key="2">
    <source>
        <dbReference type="ARBA" id="ARBA00012167"/>
    </source>
</evidence>
<dbReference type="GO" id="GO:0046872">
    <property type="term" value="F:metal ion binding"/>
    <property type="evidence" value="ECO:0007669"/>
    <property type="project" value="UniProtKB-KW"/>
</dbReference>
<dbReference type="GO" id="GO:0061798">
    <property type="term" value="F:GTP 3',8'-cyclase activity"/>
    <property type="evidence" value="ECO:0007669"/>
    <property type="project" value="UniProtKB-EC"/>
</dbReference>
<dbReference type="Pfam" id="PF04055">
    <property type="entry name" value="Radical_SAM"/>
    <property type="match status" value="1"/>
</dbReference>
<dbReference type="InterPro" id="IPR050105">
    <property type="entry name" value="MoCo_biosynth_MoaA/MoaC"/>
</dbReference>
<keyword evidence="9" id="KW-0342">GTP-binding</keyword>
<gene>
    <name evidence="14" type="primary">moaA</name>
    <name evidence="14" type="ORF">H9747_12350</name>
</gene>
<keyword evidence="7" id="KW-0408">Iron</keyword>
<dbReference type="SFLD" id="SFLDG01386">
    <property type="entry name" value="main_SPASM_domain-containing"/>
    <property type="match status" value="1"/>
</dbReference>
<dbReference type="Pfam" id="PF06463">
    <property type="entry name" value="Mob_synth_C"/>
    <property type="match status" value="1"/>
</dbReference>
<dbReference type="GO" id="GO:0051539">
    <property type="term" value="F:4 iron, 4 sulfur cluster binding"/>
    <property type="evidence" value="ECO:0007669"/>
    <property type="project" value="UniProtKB-KW"/>
</dbReference>
<dbReference type="PROSITE" id="PS51918">
    <property type="entry name" value="RADICAL_SAM"/>
    <property type="match status" value="1"/>
</dbReference>
<evidence type="ECO:0000256" key="3">
    <source>
        <dbReference type="ARBA" id="ARBA00022485"/>
    </source>
</evidence>
<dbReference type="CDD" id="cd01335">
    <property type="entry name" value="Radical_SAM"/>
    <property type="match status" value="1"/>
</dbReference>